<comment type="caution">
    <text evidence="12">The sequence shown here is derived from an EMBL/GenBank/DDBJ whole genome shotgun (WGS) entry which is preliminary data.</text>
</comment>
<dbReference type="PANTHER" id="PTHR30347:SF1">
    <property type="entry name" value="MECHANOSENSITIVE CHANNEL MSCK"/>
    <property type="match status" value="1"/>
</dbReference>
<evidence type="ECO:0000256" key="2">
    <source>
        <dbReference type="ARBA" id="ARBA00008017"/>
    </source>
</evidence>
<dbReference type="Gene3D" id="2.30.30.60">
    <property type="match status" value="1"/>
</dbReference>
<keyword evidence="13" id="KW-1185">Reference proteome</keyword>
<reference evidence="12 13" key="1">
    <citation type="submission" date="2017-11" db="EMBL/GenBank/DDBJ databases">
        <title>Draft genome sequence of Mitsuaria sp. HWN-4.</title>
        <authorList>
            <person name="Gundlapally S.R."/>
        </authorList>
    </citation>
    <scope>NUCLEOTIDE SEQUENCE [LARGE SCALE GENOMIC DNA]</scope>
    <source>
        <strain evidence="12 13">HWN-4</strain>
    </source>
</reference>
<evidence type="ECO:0000259" key="9">
    <source>
        <dbReference type="Pfam" id="PF00924"/>
    </source>
</evidence>
<dbReference type="Proteomes" id="UP000231501">
    <property type="component" value="Unassembled WGS sequence"/>
</dbReference>
<feature type="domain" description="Mechanosensitive ion channel transmembrane helices 2/3" evidence="11">
    <location>
        <begin position="212"/>
        <end position="252"/>
    </location>
</feature>
<dbReference type="PANTHER" id="PTHR30347">
    <property type="entry name" value="POTASSIUM CHANNEL RELATED"/>
    <property type="match status" value="1"/>
</dbReference>
<feature type="transmembrane region" description="Helical" evidence="8">
    <location>
        <begin position="16"/>
        <end position="35"/>
    </location>
</feature>
<evidence type="ECO:0000256" key="4">
    <source>
        <dbReference type="ARBA" id="ARBA00022692"/>
    </source>
</evidence>
<keyword evidence="3" id="KW-1003">Cell membrane</keyword>
<dbReference type="Pfam" id="PF21088">
    <property type="entry name" value="MS_channel_1st"/>
    <property type="match status" value="1"/>
</dbReference>
<keyword evidence="4 8" id="KW-0812">Transmembrane</keyword>
<dbReference type="GO" id="GO:0008381">
    <property type="term" value="F:mechanosensitive monoatomic ion channel activity"/>
    <property type="evidence" value="ECO:0007669"/>
    <property type="project" value="UniProtKB-ARBA"/>
</dbReference>
<dbReference type="InterPro" id="IPR049278">
    <property type="entry name" value="MS_channel_C"/>
</dbReference>
<proteinExistence type="inferred from homology"/>
<dbReference type="InterPro" id="IPR023408">
    <property type="entry name" value="MscS_beta-dom_sf"/>
</dbReference>
<keyword evidence="5 8" id="KW-1133">Transmembrane helix</keyword>
<feature type="transmembrane region" description="Helical" evidence="8">
    <location>
        <begin position="164"/>
        <end position="187"/>
    </location>
</feature>
<dbReference type="InterPro" id="IPR006685">
    <property type="entry name" value="MscS_channel_2nd"/>
</dbReference>
<evidence type="ECO:0000313" key="12">
    <source>
        <dbReference type="EMBL" id="PIM52386.1"/>
    </source>
</evidence>
<comment type="similarity">
    <text evidence="2">Belongs to the MscS (TC 1.A.23) family.</text>
</comment>
<gene>
    <name evidence="12" type="ORF">CS062_15075</name>
</gene>
<evidence type="ECO:0000256" key="8">
    <source>
        <dbReference type="SAM" id="Phobius"/>
    </source>
</evidence>
<dbReference type="Gene3D" id="1.10.287.1260">
    <property type="match status" value="1"/>
</dbReference>
<evidence type="ECO:0000256" key="7">
    <source>
        <dbReference type="SAM" id="MobiDB-lite"/>
    </source>
</evidence>
<evidence type="ECO:0000259" key="10">
    <source>
        <dbReference type="Pfam" id="PF21082"/>
    </source>
</evidence>
<sequence length="444" mass="47845">MRELESLLTMLARPRALIEVGLVLACLALSWLIVYRIAKHVTAAPGHHSVLLGHRVYDGVLFPVIALLLALGARRLMPLLGEPVALFRVVIPVLLSLVVIRLVARVLRATMPDSVGIKLLERSVSWVAWLGSILWIVGLLPILIDELDDYKLGFLPKNARGESTTVYDLLVGVLQVGAIMLVVLWLSSAIESRLLRGKSVMDLSMRKIAVNLTRTALMVVGAMVALNMVGLNLSALSWLGGAVGVGLGFGLQKIAANYVSGFMILAERSLRIGDMVKVDNFEGRISDIKTRYTVIRALNGREAIVPNESLITTRVENLSLADPQVNVTTVVQVAYGTDVDALFPQLIEEIQRVPRVLSEPAPSVSLSNFAADGLELTIGFWISDPHNGQGGVRSDVNLAVLRLLNRLGIDIPFPQRVVRTVAETPSPAAGPTAAAATAPDATRG</sequence>
<evidence type="ECO:0000313" key="13">
    <source>
        <dbReference type="Proteomes" id="UP000231501"/>
    </source>
</evidence>
<feature type="domain" description="Mechanosensitive ion channel MscS" evidence="9">
    <location>
        <begin position="254"/>
        <end position="319"/>
    </location>
</feature>
<dbReference type="Pfam" id="PF21082">
    <property type="entry name" value="MS_channel_3rd"/>
    <property type="match status" value="1"/>
</dbReference>
<dbReference type="SUPFAM" id="SSF82689">
    <property type="entry name" value="Mechanosensitive channel protein MscS (YggB), C-terminal domain"/>
    <property type="match status" value="1"/>
</dbReference>
<dbReference type="InterPro" id="IPR010920">
    <property type="entry name" value="LSM_dom_sf"/>
</dbReference>
<feature type="region of interest" description="Disordered" evidence="7">
    <location>
        <begin position="422"/>
        <end position="444"/>
    </location>
</feature>
<dbReference type="OrthoDB" id="9809206at2"/>
<dbReference type="GO" id="GO:0005886">
    <property type="term" value="C:plasma membrane"/>
    <property type="evidence" value="ECO:0007669"/>
    <property type="project" value="UniProtKB-SubCell"/>
</dbReference>
<dbReference type="InterPro" id="IPR011014">
    <property type="entry name" value="MscS_channel_TM-2"/>
</dbReference>
<evidence type="ECO:0000259" key="11">
    <source>
        <dbReference type="Pfam" id="PF21088"/>
    </source>
</evidence>
<feature type="domain" description="Mechanosensitive ion channel MscS C-terminal" evidence="10">
    <location>
        <begin position="327"/>
        <end position="411"/>
    </location>
</feature>
<accession>A0A2G9C7J8</accession>
<dbReference type="Pfam" id="PF00924">
    <property type="entry name" value="MS_channel_2nd"/>
    <property type="match status" value="1"/>
</dbReference>
<dbReference type="SUPFAM" id="SSF50182">
    <property type="entry name" value="Sm-like ribonucleoproteins"/>
    <property type="match status" value="1"/>
</dbReference>
<dbReference type="EMBL" id="PEOG01000039">
    <property type="protein sequence ID" value="PIM52386.1"/>
    <property type="molecule type" value="Genomic_DNA"/>
</dbReference>
<dbReference type="Gene3D" id="3.30.70.100">
    <property type="match status" value="1"/>
</dbReference>
<dbReference type="InterPro" id="IPR052702">
    <property type="entry name" value="MscS-like_channel"/>
</dbReference>
<dbReference type="InterPro" id="IPR011066">
    <property type="entry name" value="MscS_channel_C_sf"/>
</dbReference>
<dbReference type="AlphaFoldDB" id="A0A2G9C7J8"/>
<dbReference type="SUPFAM" id="SSF82861">
    <property type="entry name" value="Mechanosensitive channel protein MscS (YggB), transmembrane region"/>
    <property type="match status" value="1"/>
</dbReference>
<evidence type="ECO:0000256" key="3">
    <source>
        <dbReference type="ARBA" id="ARBA00022475"/>
    </source>
</evidence>
<dbReference type="InterPro" id="IPR049142">
    <property type="entry name" value="MS_channel_1st"/>
</dbReference>
<keyword evidence="6 8" id="KW-0472">Membrane</keyword>
<feature type="transmembrane region" description="Helical" evidence="8">
    <location>
        <begin position="235"/>
        <end position="255"/>
    </location>
</feature>
<evidence type="ECO:0000256" key="5">
    <source>
        <dbReference type="ARBA" id="ARBA00022989"/>
    </source>
</evidence>
<feature type="transmembrane region" description="Helical" evidence="8">
    <location>
        <begin position="124"/>
        <end position="144"/>
    </location>
</feature>
<evidence type="ECO:0000256" key="1">
    <source>
        <dbReference type="ARBA" id="ARBA00004651"/>
    </source>
</evidence>
<feature type="transmembrane region" description="Helical" evidence="8">
    <location>
        <begin position="208"/>
        <end position="229"/>
    </location>
</feature>
<feature type="transmembrane region" description="Helical" evidence="8">
    <location>
        <begin position="85"/>
        <end position="104"/>
    </location>
</feature>
<organism evidence="12 13">
    <name type="scientific">Roseateles chitinivorans</name>
    <dbReference type="NCBI Taxonomy" id="2917965"/>
    <lineage>
        <taxon>Bacteria</taxon>
        <taxon>Pseudomonadati</taxon>
        <taxon>Pseudomonadota</taxon>
        <taxon>Betaproteobacteria</taxon>
        <taxon>Burkholderiales</taxon>
        <taxon>Sphaerotilaceae</taxon>
        <taxon>Roseateles</taxon>
    </lineage>
</organism>
<feature type="transmembrane region" description="Helical" evidence="8">
    <location>
        <begin position="56"/>
        <end position="73"/>
    </location>
</feature>
<comment type="subcellular location">
    <subcellularLocation>
        <location evidence="1">Cell membrane</location>
        <topology evidence="1">Multi-pass membrane protein</topology>
    </subcellularLocation>
</comment>
<evidence type="ECO:0000256" key="6">
    <source>
        <dbReference type="ARBA" id="ARBA00023136"/>
    </source>
</evidence>
<name>A0A2G9C7J8_9BURK</name>
<protein>
    <submittedName>
        <fullName evidence="12">Mechanosensitive ion channel protein</fullName>
    </submittedName>
</protein>